<organism evidence="6 7">
    <name type="scientific">Trichoderma harzianum</name>
    <name type="common">Hypocrea lixii</name>
    <dbReference type="NCBI Taxonomy" id="5544"/>
    <lineage>
        <taxon>Eukaryota</taxon>
        <taxon>Fungi</taxon>
        <taxon>Dikarya</taxon>
        <taxon>Ascomycota</taxon>
        <taxon>Pezizomycotina</taxon>
        <taxon>Sordariomycetes</taxon>
        <taxon>Hypocreomycetidae</taxon>
        <taxon>Hypocreales</taxon>
        <taxon>Hypocreaceae</taxon>
        <taxon>Trichoderma</taxon>
    </lineage>
</organism>
<reference evidence="7" key="1">
    <citation type="journal article" date="2015" name="Genome Announc.">
        <title>Draft whole-genome sequence of the biocontrol agent Trichoderma harzianum T6776.</title>
        <authorList>
            <person name="Baroncelli R."/>
            <person name="Piaggeschi G."/>
            <person name="Fiorini L."/>
            <person name="Bertolini E."/>
            <person name="Zapparata A."/>
            <person name="Pe M.E."/>
            <person name="Sarrocco S."/>
            <person name="Vannacci G."/>
        </authorList>
    </citation>
    <scope>NUCLEOTIDE SEQUENCE [LARGE SCALE GENOMIC DNA]</scope>
    <source>
        <strain evidence="7">T6776</strain>
    </source>
</reference>
<feature type="compositionally biased region" description="Low complexity" evidence="4">
    <location>
        <begin position="26"/>
        <end position="35"/>
    </location>
</feature>
<dbReference type="Proteomes" id="UP000034112">
    <property type="component" value="Unassembled WGS sequence"/>
</dbReference>
<name>A0A0F9X2G3_TRIHA</name>
<evidence type="ECO:0000313" key="7">
    <source>
        <dbReference type="Proteomes" id="UP000034112"/>
    </source>
</evidence>
<proteinExistence type="inferred from homology"/>
<evidence type="ECO:0000256" key="1">
    <source>
        <dbReference type="ARBA" id="ARBA00010378"/>
    </source>
</evidence>
<dbReference type="InterPro" id="IPR027417">
    <property type="entry name" value="P-loop_NTPase"/>
</dbReference>
<dbReference type="InterPro" id="IPR003593">
    <property type="entry name" value="AAA+_ATPase"/>
</dbReference>
<evidence type="ECO:0000256" key="4">
    <source>
        <dbReference type="SAM" id="MobiDB-lite"/>
    </source>
</evidence>
<dbReference type="SMART" id="SM00382">
    <property type="entry name" value="AAA"/>
    <property type="match status" value="3"/>
</dbReference>
<dbReference type="AlphaFoldDB" id="A0A0F9X2G3"/>
<dbReference type="FunFam" id="1.10.8.60:FF:000160">
    <property type="entry name" value="WGS project CABT00000000 data, contig 2.55"/>
    <property type="match status" value="1"/>
</dbReference>
<dbReference type="OMA" id="KRYHNEM"/>
<protein>
    <recommendedName>
        <fullName evidence="5">AAA+ ATPase domain-containing protein</fullName>
    </recommendedName>
</protein>
<evidence type="ECO:0000256" key="2">
    <source>
        <dbReference type="ARBA" id="ARBA00022741"/>
    </source>
</evidence>
<feature type="domain" description="AAA+ ATPase" evidence="5">
    <location>
        <begin position="696"/>
        <end position="831"/>
    </location>
</feature>
<feature type="region of interest" description="Disordered" evidence="4">
    <location>
        <begin position="1"/>
        <end position="54"/>
    </location>
</feature>
<feature type="domain" description="AAA+ ATPase" evidence="5">
    <location>
        <begin position="420"/>
        <end position="559"/>
    </location>
</feature>
<dbReference type="CDD" id="cd00009">
    <property type="entry name" value="AAA"/>
    <property type="match status" value="2"/>
</dbReference>
<sequence>MLPPRQSPSASSDSEDTSKGTSPTTSLSDDQQQQNESDDSMSRPNRRKREGTKEQILSEVRGLVGLKEVKEQFDNIESCIRICHLQQTNPRTERWHAVFQGNPGTGKTTVARLYAKFLRCMHIVKSRTYKETSGAQLVCMGPKEVKELFDSPGANPLQSLLGGRAPQRQVPHGSHPDDDDNDEDDDPVTFNRKSSSLEPGCLSDGGVLFVDEAYQLTAPHVPNSGRQVLDLILTEIENNIGNLVVIFAGYKEELESFFGHNPGLQSRIPNVFRFNDFTDEELLHILVNRIQKKYIGKMNAEDGLYGKFMRIAIRRLASSRGKKGFGNARAVDNVLLKIWERQAKRLSKYKNLTQSQVFTFTKEDILGPNPADVRLTSSAWAKLQQLTGLEEVKKSINNMFEALVVNHEREMAEKAPLIFSLNRIFVGSPGTGKTSVAKLYGQILVDLGLLSNGEVVTKNPADFIGEAVGKSEANTKSILAATVGKVLIIDEAYMLDPGEASKRSDTYRASVLDTLVAEVQSVPGEDRCVILLGYEDRLKEMFRNANPGLSGRFAADKPFRFENFTAAQLWDILNKKLATRNLQATKEGLATAMEVLNRARMRQGFSNGREVDIILSSAMENHLQKQSNTNRSNYGHDMILSQEDFDPDYGRAKYAATNCRAALQNQVSSSIISQLEEYQRLLNITKLRGASAASLIPTSFVFKGPAGTGKTTVARYMGTLLYDLGLIATKTFVECSASDFIGEHVGHTAPKTRAQFEKGLGGVLFIDHAHQLNQGGYGTEAINEFVRLLQKHSGKIVIILAGPDEEIESLMAKAQGLDSSFFKEIFFQKLTSQECMAFLRRILSENGINDCFSSNQALHDIFANQFEILSNLTHWKNASDVKSLSQWMVMDALKNWIPQGQDSIGPSLSITQANIYFQKMFEKKTAMQMSDPNYIVDLFRQTDFAHMANSFHMSENKSEAKCEVKCEATCEATFNTQAVHAATDMKVSVDMEQTAHVAYDEQWDKAKSVQEALKQMGQCEAGYDWVREGSGYRCKGGSHYVTDAQIQSYSS</sequence>
<dbReference type="FunFam" id="3.40.50.300:FF:000216">
    <property type="entry name" value="Type VII secretion ATPase EccA"/>
    <property type="match status" value="1"/>
</dbReference>
<keyword evidence="2" id="KW-0547">Nucleotide-binding</keyword>
<dbReference type="InterPro" id="IPR041627">
    <property type="entry name" value="AAA_lid_6"/>
</dbReference>
<feature type="compositionally biased region" description="Acidic residues" evidence="4">
    <location>
        <begin position="177"/>
        <end position="187"/>
    </location>
</feature>
<evidence type="ECO:0000313" key="6">
    <source>
        <dbReference type="EMBL" id="KKO99410.1"/>
    </source>
</evidence>
<dbReference type="PANTHER" id="PTHR43392">
    <property type="entry name" value="AAA-TYPE ATPASE FAMILY PROTEIN / ANKYRIN REPEAT FAMILY PROTEIN"/>
    <property type="match status" value="1"/>
</dbReference>
<dbReference type="GO" id="GO:0016887">
    <property type="term" value="F:ATP hydrolysis activity"/>
    <property type="evidence" value="ECO:0007669"/>
    <property type="project" value="InterPro"/>
</dbReference>
<dbReference type="OrthoDB" id="2423195at2759"/>
<gene>
    <name evidence="6" type="ORF">THAR02_08491</name>
</gene>
<accession>A0A0F9X2G3</accession>
<evidence type="ECO:0000256" key="3">
    <source>
        <dbReference type="ARBA" id="ARBA00022840"/>
    </source>
</evidence>
<feature type="region of interest" description="Disordered" evidence="4">
    <location>
        <begin position="156"/>
        <end position="197"/>
    </location>
</feature>
<evidence type="ECO:0000259" key="5">
    <source>
        <dbReference type="SMART" id="SM00382"/>
    </source>
</evidence>
<keyword evidence="3" id="KW-0067">ATP-binding</keyword>
<dbReference type="Pfam" id="PF17866">
    <property type="entry name" value="AAA_lid_6"/>
    <property type="match status" value="2"/>
</dbReference>
<dbReference type="Gene3D" id="1.10.8.60">
    <property type="match status" value="2"/>
</dbReference>
<comment type="similarity">
    <text evidence="1">Belongs to the CbxX/CfxQ family.</text>
</comment>
<dbReference type="PRINTS" id="PR00819">
    <property type="entry name" value="CBXCFQXSUPER"/>
</dbReference>
<dbReference type="PANTHER" id="PTHR43392:SF2">
    <property type="entry name" value="AAA-TYPE ATPASE FAMILY PROTEIN _ ANKYRIN REPEAT FAMILY PROTEIN"/>
    <property type="match status" value="1"/>
</dbReference>
<dbReference type="InterPro" id="IPR003959">
    <property type="entry name" value="ATPase_AAA_core"/>
</dbReference>
<dbReference type="Pfam" id="PF00004">
    <property type="entry name" value="AAA"/>
    <property type="match status" value="2"/>
</dbReference>
<dbReference type="InterPro" id="IPR050773">
    <property type="entry name" value="CbxX/CfxQ_RuBisCO_ESX"/>
</dbReference>
<dbReference type="InterPro" id="IPR000641">
    <property type="entry name" value="CbxX/CfxQ"/>
</dbReference>
<dbReference type="EMBL" id="JOKZ01000329">
    <property type="protein sequence ID" value="KKO99410.1"/>
    <property type="molecule type" value="Genomic_DNA"/>
</dbReference>
<dbReference type="SUPFAM" id="SSF52540">
    <property type="entry name" value="P-loop containing nucleoside triphosphate hydrolases"/>
    <property type="match status" value="3"/>
</dbReference>
<dbReference type="GO" id="GO:0005524">
    <property type="term" value="F:ATP binding"/>
    <property type="evidence" value="ECO:0007669"/>
    <property type="project" value="UniProtKB-KW"/>
</dbReference>
<dbReference type="Gene3D" id="3.40.50.300">
    <property type="entry name" value="P-loop containing nucleotide triphosphate hydrolases"/>
    <property type="match status" value="3"/>
</dbReference>
<feature type="domain" description="AAA+ ATPase" evidence="5">
    <location>
        <begin position="93"/>
        <end position="278"/>
    </location>
</feature>
<comment type="caution">
    <text evidence="6">The sequence shown here is derived from an EMBL/GenBank/DDBJ whole genome shotgun (WGS) entry which is preliminary data.</text>
</comment>